<keyword evidence="6" id="KW-0234">DNA repair</keyword>
<evidence type="ECO:0000313" key="7">
    <source>
        <dbReference type="EMBL" id="MBD1396667.1"/>
    </source>
</evidence>
<dbReference type="InterPro" id="IPR036237">
    <property type="entry name" value="Xyl_isomerase-like_sf"/>
</dbReference>
<keyword evidence="8" id="KW-1185">Reference proteome</keyword>
<keyword evidence="3" id="KW-0227">DNA damage</keyword>
<dbReference type="RefSeq" id="WP_191182829.1">
    <property type="nucleotide sequence ID" value="NZ_JACXAJ010000002.1"/>
</dbReference>
<evidence type="ECO:0000256" key="5">
    <source>
        <dbReference type="ARBA" id="ARBA00022801"/>
    </source>
</evidence>
<protein>
    <submittedName>
        <fullName evidence="7">UV DNA damage repair endonuclease UvsE</fullName>
    </submittedName>
</protein>
<evidence type="ECO:0000256" key="4">
    <source>
        <dbReference type="ARBA" id="ARBA00022769"/>
    </source>
</evidence>
<dbReference type="PANTHER" id="PTHR31290:SF5">
    <property type="entry name" value="UV-DAMAGE ENDONUCLEASE"/>
    <property type="match status" value="1"/>
</dbReference>
<organism evidence="7 8">
    <name type="scientific">Pontibacter aquaedesilientis</name>
    <dbReference type="NCBI Taxonomy" id="2766980"/>
    <lineage>
        <taxon>Bacteria</taxon>
        <taxon>Pseudomonadati</taxon>
        <taxon>Bacteroidota</taxon>
        <taxon>Cytophagia</taxon>
        <taxon>Cytophagales</taxon>
        <taxon>Hymenobacteraceae</taxon>
        <taxon>Pontibacter</taxon>
    </lineage>
</organism>
<reference evidence="7 8" key="1">
    <citation type="submission" date="2020-09" db="EMBL/GenBank/DDBJ databases">
        <title>Genome sequencing and assembly of Pontibacter sp.</title>
        <authorList>
            <person name="Chhetri G."/>
        </authorList>
    </citation>
    <scope>NUCLEOTIDE SEQUENCE [LARGE SCALE GENOMIC DNA]</scope>
    <source>
        <strain evidence="7 8">JH31</strain>
    </source>
</reference>
<dbReference type="PANTHER" id="PTHR31290">
    <property type="entry name" value="UV-DAMAGE ENDONUCLEASE"/>
    <property type="match status" value="1"/>
</dbReference>
<proteinExistence type="predicted"/>
<dbReference type="Gene3D" id="3.20.20.150">
    <property type="entry name" value="Divalent-metal-dependent TIM barrel enzymes"/>
    <property type="match status" value="1"/>
</dbReference>
<dbReference type="GO" id="GO:0004519">
    <property type="term" value="F:endonuclease activity"/>
    <property type="evidence" value="ECO:0007669"/>
    <property type="project" value="UniProtKB-KW"/>
</dbReference>
<evidence type="ECO:0000313" key="8">
    <source>
        <dbReference type="Proteomes" id="UP000625551"/>
    </source>
</evidence>
<comment type="caution">
    <text evidence="7">The sequence shown here is derived from an EMBL/GenBank/DDBJ whole genome shotgun (WGS) entry which is preliminary data.</text>
</comment>
<evidence type="ECO:0000256" key="2">
    <source>
        <dbReference type="ARBA" id="ARBA00022759"/>
    </source>
</evidence>
<dbReference type="NCBIfam" id="TIGR00629">
    <property type="entry name" value="uvde"/>
    <property type="match status" value="1"/>
</dbReference>
<keyword evidence="4" id="KW-0228">DNA excision</keyword>
<evidence type="ECO:0000256" key="3">
    <source>
        <dbReference type="ARBA" id="ARBA00022763"/>
    </source>
</evidence>
<evidence type="ECO:0000256" key="6">
    <source>
        <dbReference type="ARBA" id="ARBA00023204"/>
    </source>
</evidence>
<dbReference type="Proteomes" id="UP000625551">
    <property type="component" value="Unassembled WGS sequence"/>
</dbReference>
<dbReference type="SUPFAM" id="SSF51658">
    <property type="entry name" value="Xylose isomerase-like"/>
    <property type="match status" value="1"/>
</dbReference>
<evidence type="ECO:0000256" key="1">
    <source>
        <dbReference type="ARBA" id="ARBA00022722"/>
    </source>
</evidence>
<sequence length="308" mass="34694">MKIGYPCINQTLDCSSSRTFRLASYSEERLIETVEQNLACLRRILEFNVNHGLLFFRLTSDLVPFASHPINTYKWQEHFKMTLRRLGSYIKNNNMRISMHPDQFVVLNSPNPTTVQNSIAELVYQGSILDLMGLDSTAKLQIHGGGAYGDKESAINRFAEVYHTSLPAEVKARLCVENDDRTYSLADCLVLHELTGMPIIFDNLHHECVNNGEPMREAAMLAAQTWHPERDGILMVDYSAQAPGERRGKHVQSIGEELFHDFLVETEGINMDIMLEIKDKEASAHKALAVAQALGRLKGNLPNVHKAT</sequence>
<dbReference type="Pfam" id="PF03851">
    <property type="entry name" value="UvdE"/>
    <property type="match status" value="1"/>
</dbReference>
<keyword evidence="2 7" id="KW-0255">Endonuclease</keyword>
<dbReference type="EMBL" id="JACXAJ010000002">
    <property type="protein sequence ID" value="MBD1396667.1"/>
    <property type="molecule type" value="Genomic_DNA"/>
</dbReference>
<dbReference type="InterPro" id="IPR004601">
    <property type="entry name" value="UvdE"/>
</dbReference>
<keyword evidence="5" id="KW-0378">Hydrolase</keyword>
<gene>
    <name evidence="7" type="primary">uvsE</name>
    <name evidence="7" type="ORF">H9Q13_05770</name>
</gene>
<name>A0ABR7XEE6_9BACT</name>
<keyword evidence="1" id="KW-0540">Nuclease</keyword>
<accession>A0ABR7XEE6</accession>